<dbReference type="PANTHER" id="PTHR22751:SF288">
    <property type="entry name" value="G-PROTEIN COUPLED RECEPTORS FAMILY 1 PROFILE DOMAIN-CONTAINING PROTEIN"/>
    <property type="match status" value="1"/>
</dbReference>
<dbReference type="EMBL" id="HE600935">
    <property type="protein sequence ID" value="CBX33053.2"/>
    <property type="molecule type" value="Genomic_DNA"/>
</dbReference>
<dbReference type="InterPro" id="IPR017452">
    <property type="entry name" value="GPCR_Rhodpsn_7TM"/>
</dbReference>
<organism evidence="7 8">
    <name type="scientific">Caenorhabditis briggsae</name>
    <dbReference type="NCBI Taxonomy" id="6238"/>
    <lineage>
        <taxon>Eukaryota</taxon>
        <taxon>Metazoa</taxon>
        <taxon>Ecdysozoa</taxon>
        <taxon>Nematoda</taxon>
        <taxon>Chromadorea</taxon>
        <taxon>Rhabditida</taxon>
        <taxon>Rhabditina</taxon>
        <taxon>Rhabditomorpha</taxon>
        <taxon>Rhabditoidea</taxon>
        <taxon>Rhabditidae</taxon>
        <taxon>Peloderinae</taxon>
        <taxon>Caenorhabditis</taxon>
    </lineage>
</organism>
<dbReference type="GO" id="GO:0016020">
    <property type="term" value="C:membrane"/>
    <property type="evidence" value="ECO:0007669"/>
    <property type="project" value="UniProtKB-SubCell"/>
</dbReference>
<dbReference type="GeneID" id="8577779"/>
<dbReference type="Gene3D" id="1.20.1070.10">
    <property type="entry name" value="Rhodopsin 7-helix transmembrane proteins"/>
    <property type="match status" value="1"/>
</dbReference>
<dbReference type="KEGG" id="cbr:CBG_10442"/>
<feature type="transmembrane region" description="Helical" evidence="5">
    <location>
        <begin position="285"/>
        <end position="307"/>
    </location>
</feature>
<dbReference type="WormBase" id="CBG10442">
    <property type="protein sequence ID" value="CBP47915"/>
    <property type="gene ID" value="WBGene00031829"/>
</dbReference>
<evidence type="ECO:0000256" key="4">
    <source>
        <dbReference type="ARBA" id="ARBA00023136"/>
    </source>
</evidence>
<reference evidence="7 8" key="2">
    <citation type="journal article" date="2011" name="PLoS Genet.">
        <title>Caenorhabditis briggsae recombinant inbred line genotypes reveal inter-strain incompatibility and the evolution of recombination.</title>
        <authorList>
            <person name="Ross J.A."/>
            <person name="Koboldt D.C."/>
            <person name="Staisch J.E."/>
            <person name="Chamberlin H.M."/>
            <person name="Gupta B.P."/>
            <person name="Miller R.D."/>
            <person name="Baird S.E."/>
            <person name="Haag E.S."/>
        </authorList>
    </citation>
    <scope>NUCLEOTIDE SEQUENCE [LARGE SCALE GENOMIC DNA]</scope>
    <source>
        <strain evidence="7 8">AF16</strain>
    </source>
</reference>
<dbReference type="eggNOG" id="ENOG502RT6A">
    <property type="taxonomic scope" value="Eukaryota"/>
</dbReference>
<evidence type="ECO:0000313" key="7">
    <source>
        <dbReference type="EMBL" id="CBX33053.2"/>
    </source>
</evidence>
<feature type="transmembrane region" description="Helical" evidence="5">
    <location>
        <begin position="195"/>
        <end position="217"/>
    </location>
</feature>
<dbReference type="CTD" id="8577779"/>
<evidence type="ECO:0000313" key="9">
    <source>
        <dbReference type="WormBase" id="CBG10442"/>
    </source>
</evidence>
<comment type="subcellular location">
    <subcellularLocation>
        <location evidence="1">Membrane</location>
    </subcellularLocation>
</comment>
<keyword evidence="8" id="KW-1185">Reference proteome</keyword>
<evidence type="ECO:0000256" key="1">
    <source>
        <dbReference type="ARBA" id="ARBA00004370"/>
    </source>
</evidence>
<dbReference type="InParanoid" id="E3CU18"/>
<name>E3CU18_CAEBR</name>
<keyword evidence="3 5" id="KW-1133">Transmembrane helix</keyword>
<evidence type="ECO:0000256" key="5">
    <source>
        <dbReference type="SAM" id="Phobius"/>
    </source>
</evidence>
<accession>E3CU18</accession>
<feature type="non-terminal residue" evidence="7">
    <location>
        <position position="1"/>
    </location>
</feature>
<evidence type="ECO:0000313" key="8">
    <source>
        <dbReference type="Proteomes" id="UP000008549"/>
    </source>
</evidence>
<feature type="transmembrane region" description="Helical" evidence="5">
    <location>
        <begin position="244"/>
        <end position="265"/>
    </location>
</feature>
<evidence type="ECO:0000256" key="2">
    <source>
        <dbReference type="ARBA" id="ARBA00022692"/>
    </source>
</evidence>
<proteinExistence type="predicted"/>
<feature type="non-terminal residue" evidence="7">
    <location>
        <position position="322"/>
    </location>
</feature>
<evidence type="ECO:0000256" key="3">
    <source>
        <dbReference type="ARBA" id="ARBA00022989"/>
    </source>
</evidence>
<evidence type="ECO:0000259" key="6">
    <source>
        <dbReference type="PROSITE" id="PS50262"/>
    </source>
</evidence>
<dbReference type="RefSeq" id="XP_002635785.1">
    <property type="nucleotide sequence ID" value="XM_002635739.1"/>
</dbReference>
<dbReference type="SUPFAM" id="SSF81321">
    <property type="entry name" value="Family A G protein-coupled receptor-like"/>
    <property type="match status" value="1"/>
</dbReference>
<protein>
    <submittedName>
        <fullName evidence="7">Protein CBG10442</fullName>
    </submittedName>
</protein>
<keyword evidence="2 5" id="KW-0812">Transmembrane</keyword>
<feature type="transmembrane region" description="Helical" evidence="5">
    <location>
        <begin position="20"/>
        <end position="43"/>
    </location>
</feature>
<dbReference type="PANTHER" id="PTHR22751">
    <property type="entry name" value="G-PROTEIN COUPLED RECEPTOR-RELATED"/>
    <property type="match status" value="1"/>
</dbReference>
<dbReference type="OMA" id="ARTICYI"/>
<dbReference type="InterPro" id="IPR019427">
    <property type="entry name" value="7TM_GPCR_serpentine_rcpt_Srw"/>
</dbReference>
<dbReference type="GO" id="GO:0008528">
    <property type="term" value="F:G protein-coupled peptide receptor activity"/>
    <property type="evidence" value="ECO:0007669"/>
    <property type="project" value="InterPro"/>
</dbReference>
<feature type="transmembrane region" description="Helical" evidence="5">
    <location>
        <begin position="140"/>
        <end position="161"/>
    </location>
</feature>
<dbReference type="AlphaFoldDB" id="E3CU18"/>
<gene>
    <name evidence="7 9" type="ORF">CBG10442</name>
    <name evidence="7" type="ORF">CBG_10442</name>
</gene>
<keyword evidence="4 5" id="KW-0472">Membrane</keyword>
<sequence>NNTVIYLCTILTGLVEFTNAFASLDIYIFVSSVVINLCHFSILTRKSMRSTSINLVMASVAVADILSQIYGIYRNVEVYLESQCYDFWYYLVFYENKLFWLQTTVRRYSTFLGFSISLIRTLVIRYPMSSNLEKLPQPKTSLYFITAVIFITLPSTVLGFFEYSEMYNGEMECENEQGGKYNSYFSTYSDFLKTITFVFCQIIPCLLYPFSTFLLVLELRKATESRKRLSSGQKNLDSNRTTKLILYLTLTFFVAEFPLGIIFLVDSSLTFQEDFYFLSNVLLFSFYNFFSVLLSLNTCFHMFICLVMSTQYREAVKGIVFC</sequence>
<dbReference type="Pfam" id="PF10324">
    <property type="entry name" value="7TM_GPCR_Srw"/>
    <property type="match status" value="1"/>
</dbReference>
<dbReference type="HOGENOM" id="CLU_043715_1_0_1"/>
<reference evidence="7 8" key="1">
    <citation type="journal article" date="2003" name="PLoS Biol.">
        <title>The genome sequence of Caenorhabditis briggsae: a platform for comparative genomics.</title>
        <authorList>
            <person name="Stein L.D."/>
            <person name="Bao Z."/>
            <person name="Blasiar D."/>
            <person name="Blumenthal T."/>
            <person name="Brent M.R."/>
            <person name="Chen N."/>
            <person name="Chinwalla A."/>
            <person name="Clarke L."/>
            <person name="Clee C."/>
            <person name="Coghlan A."/>
            <person name="Coulson A."/>
            <person name="D'Eustachio P."/>
            <person name="Fitch D.H."/>
            <person name="Fulton L.A."/>
            <person name="Fulton R.E."/>
            <person name="Griffiths-Jones S."/>
            <person name="Harris T.W."/>
            <person name="Hillier L.W."/>
            <person name="Kamath R."/>
            <person name="Kuwabara P.E."/>
            <person name="Mardis E.R."/>
            <person name="Marra M.A."/>
            <person name="Miner T.L."/>
            <person name="Minx P."/>
            <person name="Mullikin J.C."/>
            <person name="Plumb R.W."/>
            <person name="Rogers J."/>
            <person name="Schein J.E."/>
            <person name="Sohrmann M."/>
            <person name="Spieth J."/>
            <person name="Stajich J.E."/>
            <person name="Wei C."/>
            <person name="Willey D."/>
            <person name="Wilson R.K."/>
            <person name="Durbin R."/>
            <person name="Waterston R.H."/>
        </authorList>
    </citation>
    <scope>NUCLEOTIDE SEQUENCE [LARGE SCALE GENOMIC DNA]</scope>
    <source>
        <strain evidence="7 8">AF16</strain>
    </source>
</reference>
<dbReference type="PROSITE" id="PS50262">
    <property type="entry name" value="G_PROTEIN_RECEP_F1_2"/>
    <property type="match status" value="1"/>
</dbReference>
<feature type="domain" description="G-protein coupled receptors family 1 profile" evidence="6">
    <location>
        <begin position="35"/>
        <end position="305"/>
    </location>
</feature>
<dbReference type="Proteomes" id="UP000008549">
    <property type="component" value="Unassembled WGS sequence"/>
</dbReference>